<reference evidence="3" key="1">
    <citation type="journal article" date="2019" name="Int. J. Syst. Evol. Microbiol.">
        <title>The Global Catalogue of Microorganisms (GCM) 10K type strain sequencing project: providing services to taxonomists for standard genome sequencing and annotation.</title>
        <authorList>
            <consortium name="The Broad Institute Genomics Platform"/>
            <consortium name="The Broad Institute Genome Sequencing Center for Infectious Disease"/>
            <person name="Wu L."/>
            <person name="Ma J."/>
        </authorList>
    </citation>
    <scope>NUCLEOTIDE SEQUENCE [LARGE SCALE GENOMIC DNA]</scope>
    <source>
        <strain evidence="3">JCM 17933</strain>
    </source>
</reference>
<dbReference type="Gene3D" id="3.90.1200.10">
    <property type="match status" value="1"/>
</dbReference>
<evidence type="ECO:0000313" key="3">
    <source>
        <dbReference type="Proteomes" id="UP001500503"/>
    </source>
</evidence>
<dbReference type="RefSeq" id="WP_345468501.1">
    <property type="nucleotide sequence ID" value="NZ_BAABHF010000026.1"/>
</dbReference>
<gene>
    <name evidence="2" type="ORF">GCM10023191_052690</name>
</gene>
<protein>
    <recommendedName>
        <fullName evidence="1">Aminoglycoside phosphotransferase domain-containing protein</fullName>
    </recommendedName>
</protein>
<dbReference type="Proteomes" id="UP001500503">
    <property type="component" value="Unassembled WGS sequence"/>
</dbReference>
<dbReference type="EMBL" id="BAABHF010000026">
    <property type="protein sequence ID" value="GAA4501914.1"/>
    <property type="molecule type" value="Genomic_DNA"/>
</dbReference>
<organism evidence="2 3">
    <name type="scientific">Actinoallomurus oryzae</name>
    <dbReference type="NCBI Taxonomy" id="502180"/>
    <lineage>
        <taxon>Bacteria</taxon>
        <taxon>Bacillati</taxon>
        <taxon>Actinomycetota</taxon>
        <taxon>Actinomycetes</taxon>
        <taxon>Streptosporangiales</taxon>
        <taxon>Thermomonosporaceae</taxon>
        <taxon>Actinoallomurus</taxon>
    </lineage>
</organism>
<dbReference type="InterPro" id="IPR002575">
    <property type="entry name" value="Aminoglycoside_PTrfase"/>
</dbReference>
<name>A0ABP8QJ26_9ACTN</name>
<sequence length="271" mass="29452">MADDGDEPLAGGRMTRGVLRRGERVLRPLGPWSEAVHEYLRHLESVGFPGAPRVLGVEGDREVVTYLDGEVAADPSWQPGRGHRLPAPARGDEALVAAGRLVRDLHEASRGFRPHRTGYRFHPCPPRPGQIVSHGDLGPWNTVYRDGRPAAFIDFDSAGPVDPVDELAAAAWAFVPLAPDRRLREAGFDPIPDLPRRLRLFVDAYGLPDRRAVLPALRRSVLAGAERIATWPLSPAETAASLEYLAGELRWLHTVAPALERALGGRAGAGP</sequence>
<proteinExistence type="predicted"/>
<evidence type="ECO:0000259" key="1">
    <source>
        <dbReference type="Pfam" id="PF01636"/>
    </source>
</evidence>
<feature type="domain" description="Aminoglycoside phosphotransferase" evidence="1">
    <location>
        <begin position="123"/>
        <end position="187"/>
    </location>
</feature>
<accession>A0ABP8QJ26</accession>
<dbReference type="InterPro" id="IPR011009">
    <property type="entry name" value="Kinase-like_dom_sf"/>
</dbReference>
<dbReference type="SUPFAM" id="SSF56112">
    <property type="entry name" value="Protein kinase-like (PK-like)"/>
    <property type="match status" value="1"/>
</dbReference>
<dbReference type="Pfam" id="PF01636">
    <property type="entry name" value="APH"/>
    <property type="match status" value="1"/>
</dbReference>
<evidence type="ECO:0000313" key="2">
    <source>
        <dbReference type="EMBL" id="GAA4501914.1"/>
    </source>
</evidence>
<comment type="caution">
    <text evidence="2">The sequence shown here is derived from an EMBL/GenBank/DDBJ whole genome shotgun (WGS) entry which is preliminary data.</text>
</comment>
<keyword evidence="3" id="KW-1185">Reference proteome</keyword>